<reference evidence="1 3" key="1">
    <citation type="journal article" date="2008" name="Science">
        <title>The Physcomitrella genome reveals evolutionary insights into the conquest of land by plants.</title>
        <authorList>
            <person name="Rensing S."/>
            <person name="Lang D."/>
            <person name="Zimmer A."/>
            <person name="Terry A."/>
            <person name="Salamov A."/>
            <person name="Shapiro H."/>
            <person name="Nishiyama T."/>
            <person name="Perroud P.-F."/>
            <person name="Lindquist E."/>
            <person name="Kamisugi Y."/>
            <person name="Tanahashi T."/>
            <person name="Sakakibara K."/>
            <person name="Fujita T."/>
            <person name="Oishi K."/>
            <person name="Shin-I T."/>
            <person name="Kuroki Y."/>
            <person name="Toyoda A."/>
            <person name="Suzuki Y."/>
            <person name="Hashimoto A."/>
            <person name="Yamaguchi K."/>
            <person name="Sugano A."/>
            <person name="Kohara Y."/>
            <person name="Fujiyama A."/>
            <person name="Anterola A."/>
            <person name="Aoki S."/>
            <person name="Ashton N."/>
            <person name="Barbazuk W.B."/>
            <person name="Barker E."/>
            <person name="Bennetzen J."/>
            <person name="Bezanilla M."/>
            <person name="Blankenship R."/>
            <person name="Cho S.H."/>
            <person name="Dutcher S."/>
            <person name="Estelle M."/>
            <person name="Fawcett J.A."/>
            <person name="Gundlach H."/>
            <person name="Hanada K."/>
            <person name="Heyl A."/>
            <person name="Hicks K.A."/>
            <person name="Hugh J."/>
            <person name="Lohr M."/>
            <person name="Mayer K."/>
            <person name="Melkozernov A."/>
            <person name="Murata T."/>
            <person name="Nelson D."/>
            <person name="Pils B."/>
            <person name="Prigge M."/>
            <person name="Reiss B."/>
            <person name="Renner T."/>
            <person name="Rombauts S."/>
            <person name="Rushton P."/>
            <person name="Sanderfoot A."/>
            <person name="Schween G."/>
            <person name="Shiu S.-H."/>
            <person name="Stueber K."/>
            <person name="Theodoulou F.L."/>
            <person name="Tu H."/>
            <person name="Van de Peer Y."/>
            <person name="Verrier P.J."/>
            <person name="Waters E."/>
            <person name="Wood A."/>
            <person name="Yang L."/>
            <person name="Cove D."/>
            <person name="Cuming A."/>
            <person name="Hasebe M."/>
            <person name="Lucas S."/>
            <person name="Mishler D.B."/>
            <person name="Reski R."/>
            <person name="Grigoriev I."/>
            <person name="Quatrano R.S."/>
            <person name="Boore J.L."/>
        </authorList>
    </citation>
    <scope>NUCLEOTIDE SEQUENCE [LARGE SCALE GENOMIC DNA]</scope>
    <source>
        <strain evidence="2 3">cv. Gransden 2004</strain>
    </source>
</reference>
<dbReference type="EnsemblPlants" id="Pp3c23_16870V3.2">
    <property type="protein sequence ID" value="PAC:32951179.CDS.1"/>
    <property type="gene ID" value="Pp3c23_16870"/>
</dbReference>
<organism evidence="1">
    <name type="scientific">Physcomitrium patens</name>
    <name type="common">Spreading-leaved earth moss</name>
    <name type="synonym">Physcomitrella patens</name>
    <dbReference type="NCBI Taxonomy" id="3218"/>
    <lineage>
        <taxon>Eukaryota</taxon>
        <taxon>Viridiplantae</taxon>
        <taxon>Streptophyta</taxon>
        <taxon>Embryophyta</taxon>
        <taxon>Bryophyta</taxon>
        <taxon>Bryophytina</taxon>
        <taxon>Bryopsida</taxon>
        <taxon>Funariidae</taxon>
        <taxon>Funariales</taxon>
        <taxon>Funariaceae</taxon>
        <taxon>Physcomitrium</taxon>
    </lineage>
</organism>
<name>A0A2K1IJN8_PHYPA</name>
<dbReference type="EnsemblPlants" id="Pp3c23_16870V3.1">
    <property type="protein sequence ID" value="PAC:32951178.CDS.1"/>
    <property type="gene ID" value="Pp3c23_16870"/>
</dbReference>
<dbReference type="PaxDb" id="3218-PP1S222_134V6.1"/>
<dbReference type="InParanoid" id="A0A2K1IJN8"/>
<accession>A0A2K1IJN8</accession>
<sequence>MVISELSHHSWSQTASIQNQHQISFHGELLNNATGAMADDTHDIVELVGFSFEESVDSPAVFRALMRNPLELGYNIGLRRRCS</sequence>
<dbReference type="Proteomes" id="UP000006727">
    <property type="component" value="Chromosome 23"/>
</dbReference>
<gene>
    <name evidence="1" type="ORF">PHYPA_028187</name>
</gene>
<dbReference type="Gramene" id="Pp3c23_16870V3.2">
    <property type="protein sequence ID" value="PAC:32951179.CDS.1"/>
    <property type="gene ID" value="Pp3c23_16870"/>
</dbReference>
<dbReference type="Gramene" id="Pp3c23_16870V3.1">
    <property type="protein sequence ID" value="PAC:32951178.CDS.1"/>
    <property type="gene ID" value="Pp3c23_16870"/>
</dbReference>
<evidence type="ECO:0000313" key="2">
    <source>
        <dbReference type="EnsemblPlants" id="PAC:32951178.CDS.1"/>
    </source>
</evidence>
<reference evidence="1 3" key="2">
    <citation type="journal article" date="2018" name="Plant J.">
        <title>The Physcomitrella patens chromosome-scale assembly reveals moss genome structure and evolution.</title>
        <authorList>
            <person name="Lang D."/>
            <person name="Ullrich K.K."/>
            <person name="Murat F."/>
            <person name="Fuchs J."/>
            <person name="Jenkins J."/>
            <person name="Haas F.B."/>
            <person name="Piednoel M."/>
            <person name="Gundlach H."/>
            <person name="Van Bel M."/>
            <person name="Meyberg R."/>
            <person name="Vives C."/>
            <person name="Morata J."/>
            <person name="Symeonidi A."/>
            <person name="Hiss M."/>
            <person name="Muchero W."/>
            <person name="Kamisugi Y."/>
            <person name="Saleh O."/>
            <person name="Blanc G."/>
            <person name="Decker E.L."/>
            <person name="van Gessel N."/>
            <person name="Grimwood J."/>
            <person name="Hayes R.D."/>
            <person name="Graham S.W."/>
            <person name="Gunter L.E."/>
            <person name="McDaniel S.F."/>
            <person name="Hoernstein S.N.W."/>
            <person name="Larsson A."/>
            <person name="Li F.W."/>
            <person name="Perroud P.F."/>
            <person name="Phillips J."/>
            <person name="Ranjan P."/>
            <person name="Rokshar D.S."/>
            <person name="Rothfels C.J."/>
            <person name="Schneider L."/>
            <person name="Shu S."/>
            <person name="Stevenson D.W."/>
            <person name="Thummler F."/>
            <person name="Tillich M."/>
            <person name="Villarreal Aguilar J.C."/>
            <person name="Widiez T."/>
            <person name="Wong G.K."/>
            <person name="Wymore A."/>
            <person name="Zhang Y."/>
            <person name="Zimmer A.D."/>
            <person name="Quatrano R.S."/>
            <person name="Mayer K.F.X."/>
            <person name="Goodstein D."/>
            <person name="Casacuberta J.M."/>
            <person name="Vandepoele K."/>
            <person name="Reski R."/>
            <person name="Cuming A.C."/>
            <person name="Tuskan G.A."/>
            <person name="Maumus F."/>
            <person name="Salse J."/>
            <person name="Schmutz J."/>
            <person name="Rensing S.A."/>
        </authorList>
    </citation>
    <scope>NUCLEOTIDE SEQUENCE [LARGE SCALE GENOMIC DNA]</scope>
    <source>
        <strain evidence="2 3">cv. Gransden 2004</strain>
    </source>
</reference>
<dbReference type="EMBL" id="ABEU02000023">
    <property type="protein sequence ID" value="PNR29493.1"/>
    <property type="molecule type" value="Genomic_DNA"/>
</dbReference>
<keyword evidence="3" id="KW-1185">Reference proteome</keyword>
<reference evidence="2" key="3">
    <citation type="submission" date="2020-12" db="UniProtKB">
        <authorList>
            <consortium name="EnsemblPlants"/>
        </authorList>
    </citation>
    <scope>IDENTIFICATION</scope>
</reference>
<proteinExistence type="predicted"/>
<evidence type="ECO:0000313" key="3">
    <source>
        <dbReference type="Proteomes" id="UP000006727"/>
    </source>
</evidence>
<evidence type="ECO:0000313" key="1">
    <source>
        <dbReference type="EMBL" id="PNR29493.1"/>
    </source>
</evidence>
<dbReference type="AlphaFoldDB" id="A0A2K1IJN8"/>
<protein>
    <submittedName>
        <fullName evidence="1 2">Uncharacterized protein</fullName>
    </submittedName>
</protein>